<dbReference type="EMBL" id="CP040077">
    <property type="protein sequence ID" value="QCP50346.1"/>
    <property type="molecule type" value="Genomic_DNA"/>
</dbReference>
<evidence type="ECO:0000313" key="1">
    <source>
        <dbReference type="EMBL" id="QCP50346.1"/>
    </source>
</evidence>
<keyword evidence="2" id="KW-1185">Reference proteome</keyword>
<dbReference type="Proteomes" id="UP000298656">
    <property type="component" value="Chromosome 1"/>
</dbReference>
<gene>
    <name evidence="1" type="ORF">FAZ95_14915</name>
</gene>
<proteinExistence type="predicted"/>
<protein>
    <submittedName>
        <fullName evidence="1">Uncharacterized protein</fullName>
    </submittedName>
</protein>
<sequence>MFKATSIAEADKLAIQALARFDFSDGPRAVRRYRLNGAPEPAGKHVNMSAIQLNKPFSLDNAAFNYEEQR</sequence>
<accession>A0A4P8IPX7</accession>
<organism evidence="1 2">
    <name type="scientific">Trinickia violacea</name>
    <dbReference type="NCBI Taxonomy" id="2571746"/>
    <lineage>
        <taxon>Bacteria</taxon>
        <taxon>Pseudomonadati</taxon>
        <taxon>Pseudomonadota</taxon>
        <taxon>Betaproteobacteria</taxon>
        <taxon>Burkholderiales</taxon>
        <taxon>Burkholderiaceae</taxon>
        <taxon>Trinickia</taxon>
    </lineage>
</organism>
<name>A0A4P8IPX7_9BURK</name>
<dbReference type="KEGG" id="tvl:FAZ95_14915"/>
<dbReference type="AlphaFoldDB" id="A0A4P8IPX7"/>
<dbReference type="RefSeq" id="WP_137333164.1">
    <property type="nucleotide sequence ID" value="NZ_CP040077.1"/>
</dbReference>
<evidence type="ECO:0000313" key="2">
    <source>
        <dbReference type="Proteomes" id="UP000298656"/>
    </source>
</evidence>
<reference evidence="1 2" key="1">
    <citation type="submission" date="2019-05" db="EMBL/GenBank/DDBJ databases">
        <title>Burkholderia sp. DHOD12, isolated from subtropical forest soil.</title>
        <authorList>
            <person name="Gao Z.-H."/>
            <person name="Qiu L.-H."/>
        </authorList>
    </citation>
    <scope>NUCLEOTIDE SEQUENCE [LARGE SCALE GENOMIC DNA]</scope>
    <source>
        <strain evidence="1 2">DHOD12</strain>
    </source>
</reference>